<proteinExistence type="predicted"/>
<evidence type="ECO:0000313" key="1">
    <source>
        <dbReference type="EMBL" id="KAJ9115481.1"/>
    </source>
</evidence>
<comment type="caution">
    <text evidence="1">The sequence shown here is derived from an EMBL/GenBank/DDBJ whole genome shotgun (WGS) entry which is preliminary data.</text>
</comment>
<accession>A0ACC2WXF4</accession>
<sequence length="171" mass="18448">MPPKPTRSALSGSNNNPVRSASPVTPTPSPAPLFNVEHASSRSAETLTPAPSTPAQRPVPVPAAEVLPELFSLDCNVELKDYTRHMLKNDKNAARPSTGTPPSEHSYAPSNFTSAPNKPKLKASDLPRLGKDREDVDQWIEKVSAIYEYSGVNDSDLLQQLPLVLRGNALT</sequence>
<reference evidence="1" key="1">
    <citation type="submission" date="2023-04" db="EMBL/GenBank/DDBJ databases">
        <title>Draft Genome sequencing of Naganishia species isolated from polar environments using Oxford Nanopore Technology.</title>
        <authorList>
            <person name="Leo P."/>
            <person name="Venkateswaran K."/>
        </authorList>
    </citation>
    <scope>NUCLEOTIDE SEQUENCE</scope>
    <source>
        <strain evidence="1">MNA-CCFEE 5425</strain>
    </source>
</reference>
<organism evidence="1 2">
    <name type="scientific">Naganishia vaughanmartiniae</name>
    <dbReference type="NCBI Taxonomy" id="1424756"/>
    <lineage>
        <taxon>Eukaryota</taxon>
        <taxon>Fungi</taxon>
        <taxon>Dikarya</taxon>
        <taxon>Basidiomycota</taxon>
        <taxon>Agaricomycotina</taxon>
        <taxon>Tremellomycetes</taxon>
        <taxon>Filobasidiales</taxon>
        <taxon>Filobasidiaceae</taxon>
        <taxon>Naganishia</taxon>
    </lineage>
</organism>
<dbReference type="Proteomes" id="UP001243375">
    <property type="component" value="Unassembled WGS sequence"/>
</dbReference>
<keyword evidence="2" id="KW-1185">Reference proteome</keyword>
<name>A0ACC2WXF4_9TREE</name>
<evidence type="ECO:0000313" key="2">
    <source>
        <dbReference type="Proteomes" id="UP001243375"/>
    </source>
</evidence>
<gene>
    <name evidence="1" type="ORF">QFC22_005239</name>
</gene>
<protein>
    <submittedName>
        <fullName evidence="1">Uncharacterized protein</fullName>
    </submittedName>
</protein>
<dbReference type="EMBL" id="JASBWU010000016">
    <property type="protein sequence ID" value="KAJ9115481.1"/>
    <property type="molecule type" value="Genomic_DNA"/>
</dbReference>